<organism evidence="2 3">
    <name type="scientific">Rhypophila decipiens</name>
    <dbReference type="NCBI Taxonomy" id="261697"/>
    <lineage>
        <taxon>Eukaryota</taxon>
        <taxon>Fungi</taxon>
        <taxon>Dikarya</taxon>
        <taxon>Ascomycota</taxon>
        <taxon>Pezizomycotina</taxon>
        <taxon>Sordariomycetes</taxon>
        <taxon>Sordariomycetidae</taxon>
        <taxon>Sordariales</taxon>
        <taxon>Naviculisporaceae</taxon>
        <taxon>Rhypophila</taxon>
    </lineage>
</organism>
<dbReference type="EMBL" id="MU858072">
    <property type="protein sequence ID" value="KAK4216064.1"/>
    <property type="molecule type" value="Genomic_DNA"/>
</dbReference>
<evidence type="ECO:0000313" key="2">
    <source>
        <dbReference type="EMBL" id="KAK4216064.1"/>
    </source>
</evidence>
<protein>
    <submittedName>
        <fullName evidence="2">Uncharacterized protein</fullName>
    </submittedName>
</protein>
<feature type="region of interest" description="Disordered" evidence="1">
    <location>
        <begin position="1"/>
        <end position="229"/>
    </location>
</feature>
<dbReference type="Pfam" id="PF08297">
    <property type="entry name" value="U3_snoRNA_assoc"/>
    <property type="match status" value="1"/>
</dbReference>
<accession>A0AAN6YB63</accession>
<evidence type="ECO:0000256" key="1">
    <source>
        <dbReference type="SAM" id="MobiDB-lite"/>
    </source>
</evidence>
<dbReference type="GO" id="GO:0006364">
    <property type="term" value="P:rRNA processing"/>
    <property type="evidence" value="ECO:0007669"/>
    <property type="project" value="InterPro"/>
</dbReference>
<gene>
    <name evidence="2" type="ORF">QBC37DRAFT_280315</name>
</gene>
<reference evidence="2" key="1">
    <citation type="journal article" date="2023" name="Mol. Phylogenet. Evol.">
        <title>Genome-scale phylogeny and comparative genomics of the fungal order Sordariales.</title>
        <authorList>
            <person name="Hensen N."/>
            <person name="Bonometti L."/>
            <person name="Westerberg I."/>
            <person name="Brannstrom I.O."/>
            <person name="Guillou S."/>
            <person name="Cros-Aarteil S."/>
            <person name="Calhoun S."/>
            <person name="Haridas S."/>
            <person name="Kuo A."/>
            <person name="Mondo S."/>
            <person name="Pangilinan J."/>
            <person name="Riley R."/>
            <person name="LaButti K."/>
            <person name="Andreopoulos B."/>
            <person name="Lipzen A."/>
            <person name="Chen C."/>
            <person name="Yan M."/>
            <person name="Daum C."/>
            <person name="Ng V."/>
            <person name="Clum A."/>
            <person name="Steindorff A."/>
            <person name="Ohm R.A."/>
            <person name="Martin F."/>
            <person name="Silar P."/>
            <person name="Natvig D.O."/>
            <person name="Lalanne C."/>
            <person name="Gautier V."/>
            <person name="Ament-Velasquez S.L."/>
            <person name="Kruys A."/>
            <person name="Hutchinson M.I."/>
            <person name="Powell A.J."/>
            <person name="Barry K."/>
            <person name="Miller A.N."/>
            <person name="Grigoriev I.V."/>
            <person name="Debuchy R."/>
            <person name="Gladieux P."/>
            <person name="Hiltunen Thoren M."/>
            <person name="Johannesson H."/>
        </authorList>
    </citation>
    <scope>NUCLEOTIDE SEQUENCE</scope>
    <source>
        <strain evidence="2">PSN293</strain>
    </source>
</reference>
<feature type="compositionally biased region" description="Low complexity" evidence="1">
    <location>
        <begin position="130"/>
        <end position="149"/>
    </location>
</feature>
<feature type="compositionally biased region" description="Acidic residues" evidence="1">
    <location>
        <begin position="104"/>
        <end position="123"/>
    </location>
</feature>
<sequence>MAAKDVTGAQESNKPEKLSVRVKEHKHVSVELPIPTSTPNGNAKGRKSADEDGDVFKTPMERRHITFDDSDHDDDEFVTPREAPLKDPLEEVTEAKNVQKGKEAEDDDENEDDEEESDDDEAPEAISTHAAEAQTAQAAKAAVAAAKKQAASERKKRQERDAFFKQQAEEKRAKEAADKEAKEQEAVPEAPVPVAGKRKREVPKLLPLHLLESDDEDSDEEQLRPIGRENFKRMKLDAAMGLLPEKKPPKDKKVGSTVLRVVKERADQRLAPRMHKQSLRVRELLLKRDKKPERKRGSSSYRE</sequence>
<feature type="region of interest" description="Disordered" evidence="1">
    <location>
        <begin position="269"/>
        <end position="303"/>
    </location>
</feature>
<name>A0AAN6YB63_9PEZI</name>
<feature type="compositionally biased region" description="Basic and acidic residues" evidence="1">
    <location>
        <begin position="150"/>
        <end position="185"/>
    </location>
</feature>
<feature type="compositionally biased region" description="Basic and acidic residues" evidence="1">
    <location>
        <begin position="59"/>
        <end position="69"/>
    </location>
</feature>
<keyword evidence="3" id="KW-1185">Reference proteome</keyword>
<feature type="compositionally biased region" description="Basic and acidic residues" evidence="1">
    <location>
        <begin position="13"/>
        <end position="22"/>
    </location>
</feature>
<comment type="caution">
    <text evidence="2">The sequence shown here is derived from an EMBL/GenBank/DDBJ whole genome shotgun (WGS) entry which is preliminary data.</text>
</comment>
<dbReference type="AlphaFoldDB" id="A0AAN6YB63"/>
<proteinExistence type="predicted"/>
<dbReference type="GO" id="GO:0030515">
    <property type="term" value="F:snoRNA binding"/>
    <property type="evidence" value="ECO:0007669"/>
    <property type="project" value="InterPro"/>
</dbReference>
<reference evidence="2" key="2">
    <citation type="submission" date="2023-05" db="EMBL/GenBank/DDBJ databases">
        <authorList>
            <consortium name="Lawrence Berkeley National Laboratory"/>
            <person name="Steindorff A."/>
            <person name="Hensen N."/>
            <person name="Bonometti L."/>
            <person name="Westerberg I."/>
            <person name="Brannstrom I.O."/>
            <person name="Guillou S."/>
            <person name="Cros-Aarteil S."/>
            <person name="Calhoun S."/>
            <person name="Haridas S."/>
            <person name="Kuo A."/>
            <person name="Mondo S."/>
            <person name="Pangilinan J."/>
            <person name="Riley R."/>
            <person name="Labutti K."/>
            <person name="Andreopoulos B."/>
            <person name="Lipzen A."/>
            <person name="Chen C."/>
            <person name="Yanf M."/>
            <person name="Daum C."/>
            <person name="Ng V."/>
            <person name="Clum A."/>
            <person name="Ohm R."/>
            <person name="Martin F."/>
            <person name="Silar P."/>
            <person name="Natvig D."/>
            <person name="Lalanne C."/>
            <person name="Gautier V."/>
            <person name="Ament-Velasquez S.L."/>
            <person name="Kruys A."/>
            <person name="Hutchinson M.I."/>
            <person name="Powell A.J."/>
            <person name="Barry K."/>
            <person name="Miller A.N."/>
            <person name="Grigoriev I.V."/>
            <person name="Debuchy R."/>
            <person name="Gladieux P."/>
            <person name="Thoren M.H."/>
            <person name="Johannesson H."/>
        </authorList>
    </citation>
    <scope>NUCLEOTIDE SEQUENCE</scope>
    <source>
        <strain evidence="2">PSN293</strain>
    </source>
</reference>
<feature type="compositionally biased region" description="Basic and acidic residues" evidence="1">
    <location>
        <begin position="280"/>
        <end position="303"/>
    </location>
</feature>
<dbReference type="Proteomes" id="UP001301769">
    <property type="component" value="Unassembled WGS sequence"/>
</dbReference>
<evidence type="ECO:0000313" key="3">
    <source>
        <dbReference type="Proteomes" id="UP001301769"/>
    </source>
</evidence>
<dbReference type="InterPro" id="IPR013268">
    <property type="entry name" value="UTP16"/>
</dbReference>